<organism evidence="10 11">
    <name type="scientific">Brevundimonas faecalis</name>
    <dbReference type="NCBI Taxonomy" id="947378"/>
    <lineage>
        <taxon>Bacteria</taxon>
        <taxon>Pseudomonadati</taxon>
        <taxon>Pseudomonadota</taxon>
        <taxon>Alphaproteobacteria</taxon>
        <taxon>Caulobacterales</taxon>
        <taxon>Caulobacteraceae</taxon>
        <taxon>Brevundimonas</taxon>
    </lineage>
</organism>
<evidence type="ECO:0000256" key="6">
    <source>
        <dbReference type="RuleBase" id="RU000492"/>
    </source>
</evidence>
<comment type="similarity">
    <text evidence="5 6">Belongs to the DEAD box helicase family.</text>
</comment>
<feature type="domain" description="Helicase ATP-binding" evidence="8">
    <location>
        <begin position="29"/>
        <end position="205"/>
    </location>
</feature>
<protein>
    <submittedName>
        <fullName evidence="10">ATP-dependent RNA helicase DeaD</fullName>
        <ecNumber evidence="10">3.6.4.13</ecNumber>
    </submittedName>
</protein>
<dbReference type="Pfam" id="PF03880">
    <property type="entry name" value="DbpA"/>
    <property type="match status" value="1"/>
</dbReference>
<dbReference type="CDD" id="cd00268">
    <property type="entry name" value="DEADc"/>
    <property type="match status" value="1"/>
</dbReference>
<dbReference type="GO" id="GO:0016787">
    <property type="term" value="F:hydrolase activity"/>
    <property type="evidence" value="ECO:0007669"/>
    <property type="project" value="UniProtKB-KW"/>
</dbReference>
<dbReference type="InterPro" id="IPR050079">
    <property type="entry name" value="DEAD_box_RNA_helicase"/>
</dbReference>
<dbReference type="InterPro" id="IPR027417">
    <property type="entry name" value="P-loop_NTPase"/>
</dbReference>
<dbReference type="EMBL" id="JBEPTF010000006">
    <property type="protein sequence ID" value="MET4685419.1"/>
    <property type="molecule type" value="Genomic_DNA"/>
</dbReference>
<dbReference type="InterPro" id="IPR044742">
    <property type="entry name" value="DEAD/DEAH_RhlB"/>
</dbReference>
<dbReference type="SMART" id="SM00490">
    <property type="entry name" value="HELICc"/>
    <property type="match status" value="1"/>
</dbReference>
<dbReference type="RefSeq" id="WP_354090388.1">
    <property type="nucleotide sequence ID" value="NZ_JBEPTF010000006.1"/>
</dbReference>
<dbReference type="InterPro" id="IPR000629">
    <property type="entry name" value="RNA-helicase_DEAD-box_CS"/>
</dbReference>
<feature type="compositionally biased region" description="Basic and acidic residues" evidence="7">
    <location>
        <begin position="551"/>
        <end position="574"/>
    </location>
</feature>
<dbReference type="InterPro" id="IPR005580">
    <property type="entry name" value="DbpA/CsdA_RNA-bd_dom"/>
</dbReference>
<sequence>MPFPAIHPALDRALANKGYAEPTPVQAAVLEGHGEADMLVSAQTGSGKTVAFGLAAASSLLGENETFGPADAPLMLAIAPTRELALQVSAELEWLYGESKAKITTCVGGMDARKEARALNFGIHIVVGTPGRLKDHIDRGNLDLSALKVLVLDEADEMLDMGFREDLEYILEQSPPERRTLLFSATIARDIAMMAKRYQRDAVRIDTVDRSQPHSDIEYRALRIAPNEIEHAVVNVLRFYEAPGALVFCSTRDSVRHLQSSLLERGFATVALSGEMGQRERTDALQALRDGRARVCVATDVAARGLDLPDLGLVIHAELPINKATMLHRSGRTGRAGKKGTSILLVPSSRRRKAEMLLGSAGVEATWAGAPTADEILAKDEQRLLAAPVFAEEGNEDDAGLIAKLVAERTAEDLARALLVLLRKDLPAPEDLVDPGQGPQRKPRGEAGDKFAAGASPFERLQPDQVSWFRMDIGRNRNADPKWLIPMICRIGGITKQQIGSIKTFPEETRFEIANTHVEAFKKLAAMNTQEANITPSEAPHAGMFKGGTRNRRDEGGERPYAKKPFRRDEDGEGGRPPFKKKPWQPREGEGGGERPAFNKKPYAPRPEGERAERPEGDKKPFAKGPGAKKPFKPKGDFKPGGKPGFKPGGKPPFAKGGKKPGKRFD</sequence>
<accession>A0ABV2RFP9</accession>
<dbReference type="Gene3D" id="3.30.70.330">
    <property type="match status" value="1"/>
</dbReference>
<dbReference type="InterPro" id="IPR014001">
    <property type="entry name" value="Helicase_ATP-bd"/>
</dbReference>
<reference evidence="10 11" key="1">
    <citation type="submission" date="2024-06" db="EMBL/GenBank/DDBJ databases">
        <title>Sorghum-associated microbial communities from plants grown in Nebraska, USA.</title>
        <authorList>
            <person name="Schachtman D."/>
        </authorList>
    </citation>
    <scope>NUCLEOTIDE SEQUENCE [LARGE SCALE GENOMIC DNA]</scope>
    <source>
        <strain evidence="10 11">2814</strain>
    </source>
</reference>
<comment type="caution">
    <text evidence="10">The sequence shown here is derived from an EMBL/GenBank/DDBJ whole genome shotgun (WGS) entry which is preliminary data.</text>
</comment>
<dbReference type="Pfam" id="PF00271">
    <property type="entry name" value="Helicase_C"/>
    <property type="match status" value="1"/>
</dbReference>
<evidence type="ECO:0000256" key="2">
    <source>
        <dbReference type="ARBA" id="ARBA00022801"/>
    </source>
</evidence>
<evidence type="ECO:0000256" key="3">
    <source>
        <dbReference type="ARBA" id="ARBA00022806"/>
    </source>
</evidence>
<dbReference type="GO" id="GO:0003724">
    <property type="term" value="F:RNA helicase activity"/>
    <property type="evidence" value="ECO:0007669"/>
    <property type="project" value="UniProtKB-EC"/>
</dbReference>
<dbReference type="InterPro" id="IPR011545">
    <property type="entry name" value="DEAD/DEAH_box_helicase_dom"/>
</dbReference>
<dbReference type="SMART" id="SM00487">
    <property type="entry name" value="DEXDc"/>
    <property type="match status" value="1"/>
</dbReference>
<dbReference type="Proteomes" id="UP001549313">
    <property type="component" value="Unassembled WGS sequence"/>
</dbReference>
<name>A0ABV2RFP9_9CAUL</name>
<keyword evidence="1 6" id="KW-0547">Nucleotide-binding</keyword>
<dbReference type="Gene3D" id="3.40.50.300">
    <property type="entry name" value="P-loop containing nucleotide triphosphate hydrolases"/>
    <property type="match status" value="2"/>
</dbReference>
<dbReference type="Pfam" id="PF00270">
    <property type="entry name" value="DEAD"/>
    <property type="match status" value="1"/>
</dbReference>
<feature type="region of interest" description="Disordered" evidence="7">
    <location>
        <begin position="429"/>
        <end position="454"/>
    </location>
</feature>
<evidence type="ECO:0000256" key="5">
    <source>
        <dbReference type="ARBA" id="ARBA00038437"/>
    </source>
</evidence>
<evidence type="ECO:0000259" key="9">
    <source>
        <dbReference type="PROSITE" id="PS51194"/>
    </source>
</evidence>
<dbReference type="PROSITE" id="PS51192">
    <property type="entry name" value="HELICASE_ATP_BIND_1"/>
    <property type="match status" value="1"/>
</dbReference>
<evidence type="ECO:0000256" key="1">
    <source>
        <dbReference type="ARBA" id="ARBA00022741"/>
    </source>
</evidence>
<keyword evidence="11" id="KW-1185">Reference proteome</keyword>
<feature type="compositionally biased region" description="Basic and acidic residues" evidence="7">
    <location>
        <begin position="607"/>
        <end position="621"/>
    </location>
</feature>
<dbReference type="SUPFAM" id="SSF52540">
    <property type="entry name" value="P-loop containing nucleoside triphosphate hydrolases"/>
    <property type="match status" value="1"/>
</dbReference>
<keyword evidence="2 6" id="KW-0378">Hydrolase</keyword>
<feature type="domain" description="Helicase C-terminal" evidence="9">
    <location>
        <begin position="235"/>
        <end position="378"/>
    </location>
</feature>
<keyword evidence="4 6" id="KW-0067">ATP-binding</keyword>
<dbReference type="EC" id="3.6.4.13" evidence="10"/>
<dbReference type="CDD" id="cd18787">
    <property type="entry name" value="SF2_C_DEAD"/>
    <property type="match status" value="1"/>
</dbReference>
<feature type="compositionally biased region" description="Basic residues" evidence="7">
    <location>
        <begin position="657"/>
        <end position="666"/>
    </location>
</feature>
<dbReference type="PANTHER" id="PTHR47959">
    <property type="entry name" value="ATP-DEPENDENT RNA HELICASE RHLE-RELATED"/>
    <property type="match status" value="1"/>
</dbReference>
<dbReference type="InterPro" id="IPR001650">
    <property type="entry name" value="Helicase_C-like"/>
</dbReference>
<keyword evidence="3 6" id="KW-0347">Helicase</keyword>
<proteinExistence type="inferred from homology"/>
<gene>
    <name evidence="10" type="ORF">ABIE19_003370</name>
</gene>
<dbReference type="CDD" id="cd12252">
    <property type="entry name" value="RRM_DbpA"/>
    <property type="match status" value="1"/>
</dbReference>
<dbReference type="PROSITE" id="PS51194">
    <property type="entry name" value="HELICASE_CTER"/>
    <property type="match status" value="1"/>
</dbReference>
<dbReference type="PROSITE" id="PS00039">
    <property type="entry name" value="DEAD_ATP_HELICASE"/>
    <property type="match status" value="1"/>
</dbReference>
<evidence type="ECO:0000259" key="8">
    <source>
        <dbReference type="PROSITE" id="PS51192"/>
    </source>
</evidence>
<feature type="region of interest" description="Disordered" evidence="7">
    <location>
        <begin position="532"/>
        <end position="666"/>
    </location>
</feature>
<evidence type="ECO:0000313" key="11">
    <source>
        <dbReference type="Proteomes" id="UP001549313"/>
    </source>
</evidence>
<dbReference type="InterPro" id="IPR012677">
    <property type="entry name" value="Nucleotide-bd_a/b_plait_sf"/>
</dbReference>
<evidence type="ECO:0000313" key="10">
    <source>
        <dbReference type="EMBL" id="MET4685419.1"/>
    </source>
</evidence>
<evidence type="ECO:0000256" key="4">
    <source>
        <dbReference type="ARBA" id="ARBA00022840"/>
    </source>
</evidence>
<dbReference type="PANTHER" id="PTHR47959:SF1">
    <property type="entry name" value="ATP-DEPENDENT RNA HELICASE DBPA"/>
    <property type="match status" value="1"/>
</dbReference>
<evidence type="ECO:0000256" key="7">
    <source>
        <dbReference type="SAM" id="MobiDB-lite"/>
    </source>
</evidence>